<reference evidence="2 3" key="1">
    <citation type="submission" date="2024-01" db="EMBL/GenBank/DDBJ databases">
        <title>The genomes of 5 underutilized Papilionoideae crops provide insights into root nodulation and disease resistanc.</title>
        <authorList>
            <person name="Jiang F."/>
        </authorList>
    </citation>
    <scope>NUCLEOTIDE SEQUENCE [LARGE SCALE GENOMIC DNA]</scope>
    <source>
        <strain evidence="2">LVBAO_FW01</strain>
        <tissue evidence="2">Leaves</tissue>
    </source>
</reference>
<keyword evidence="1" id="KW-0472">Membrane</keyword>
<proteinExistence type="predicted"/>
<sequence>MTERIGYVRENLAPQGQSLSGRDVELFLFLPSLIPTLSALSATLLIPLYLLHYILARIKNLTSSRRVTPPLAADFVCVPCMAPSVRRLAISNRIGNLAKRFWYVRISTSSISLVGRIHPLLETWRSLLYRRMNYVPGVTLSGHSHGSVASRLTLKPFFSRTRPSQTGILMLYRVLLKRGPLHKCRAGKLARQAISDTRYQSEVVLGAMASSKRNILRSLNPTKKDLRVPSTIALEEVKAGMARVETSLKEEVEGLKATKEKLRIKVSILALRGLWPTECHALSQLQEIKTWEELKIGQGREITFYTMIRDFFCYVCSQLEPVEVGATPIMNRKFAID</sequence>
<dbReference type="AlphaFoldDB" id="A0AAN9PGH8"/>
<keyword evidence="3" id="KW-1185">Reference proteome</keyword>
<protein>
    <submittedName>
        <fullName evidence="2">Uncharacterized protein</fullName>
    </submittedName>
</protein>
<evidence type="ECO:0000313" key="2">
    <source>
        <dbReference type="EMBL" id="KAK7296147.1"/>
    </source>
</evidence>
<feature type="transmembrane region" description="Helical" evidence="1">
    <location>
        <begin position="33"/>
        <end position="56"/>
    </location>
</feature>
<organism evidence="2 3">
    <name type="scientific">Canavalia gladiata</name>
    <name type="common">Sword bean</name>
    <name type="synonym">Dolichos gladiatus</name>
    <dbReference type="NCBI Taxonomy" id="3824"/>
    <lineage>
        <taxon>Eukaryota</taxon>
        <taxon>Viridiplantae</taxon>
        <taxon>Streptophyta</taxon>
        <taxon>Embryophyta</taxon>
        <taxon>Tracheophyta</taxon>
        <taxon>Spermatophyta</taxon>
        <taxon>Magnoliopsida</taxon>
        <taxon>eudicotyledons</taxon>
        <taxon>Gunneridae</taxon>
        <taxon>Pentapetalae</taxon>
        <taxon>rosids</taxon>
        <taxon>fabids</taxon>
        <taxon>Fabales</taxon>
        <taxon>Fabaceae</taxon>
        <taxon>Papilionoideae</taxon>
        <taxon>50 kb inversion clade</taxon>
        <taxon>NPAAA clade</taxon>
        <taxon>indigoferoid/millettioid clade</taxon>
        <taxon>Phaseoleae</taxon>
        <taxon>Canavalia</taxon>
    </lineage>
</organism>
<gene>
    <name evidence="2" type="ORF">VNO77_50740</name>
</gene>
<dbReference type="Proteomes" id="UP001367508">
    <property type="component" value="Unassembled WGS sequence"/>
</dbReference>
<keyword evidence="1" id="KW-0812">Transmembrane</keyword>
<name>A0AAN9PGH8_CANGL</name>
<evidence type="ECO:0000256" key="1">
    <source>
        <dbReference type="SAM" id="Phobius"/>
    </source>
</evidence>
<evidence type="ECO:0000313" key="3">
    <source>
        <dbReference type="Proteomes" id="UP001367508"/>
    </source>
</evidence>
<comment type="caution">
    <text evidence="2">The sequence shown here is derived from an EMBL/GenBank/DDBJ whole genome shotgun (WGS) entry which is preliminary data.</text>
</comment>
<keyword evidence="1" id="KW-1133">Transmembrane helix</keyword>
<accession>A0AAN9PGH8</accession>
<dbReference type="EMBL" id="JAYMYQ010000084">
    <property type="protein sequence ID" value="KAK7296147.1"/>
    <property type="molecule type" value="Genomic_DNA"/>
</dbReference>